<reference evidence="2" key="1">
    <citation type="submission" date="2018-06" db="EMBL/GenBank/DDBJ databases">
        <title>Genome assembly of Danube salmon.</title>
        <authorList>
            <person name="Macqueen D.J."/>
            <person name="Gundappa M.K."/>
        </authorList>
    </citation>
    <scope>NUCLEOTIDE SEQUENCE [LARGE SCALE GENOMIC DNA]</scope>
</reference>
<protein>
    <submittedName>
        <fullName evidence="1">Uncharacterized protein</fullName>
    </submittedName>
</protein>
<reference evidence="1" key="2">
    <citation type="submission" date="2025-08" db="UniProtKB">
        <authorList>
            <consortium name="Ensembl"/>
        </authorList>
    </citation>
    <scope>IDENTIFICATION</scope>
</reference>
<reference evidence="1" key="3">
    <citation type="submission" date="2025-09" db="UniProtKB">
        <authorList>
            <consortium name="Ensembl"/>
        </authorList>
    </citation>
    <scope>IDENTIFICATION</scope>
</reference>
<dbReference type="AlphaFoldDB" id="A0A4W5P7Q1"/>
<proteinExistence type="predicted"/>
<sequence length="53" mass="5943">MNPHLIRVRLNECKQKGVEDSKKLAYLIYIKTIAIVDLAGGYNLGTISHDSQN</sequence>
<dbReference type="Ensembl" id="ENSHHUT00000061447.1">
    <property type="protein sequence ID" value="ENSHHUP00000059417.1"/>
    <property type="gene ID" value="ENSHHUG00000035298.1"/>
</dbReference>
<evidence type="ECO:0000313" key="2">
    <source>
        <dbReference type="Proteomes" id="UP000314982"/>
    </source>
</evidence>
<evidence type="ECO:0000313" key="1">
    <source>
        <dbReference type="Ensembl" id="ENSHHUP00000059417.1"/>
    </source>
</evidence>
<name>A0A4W5P7Q1_9TELE</name>
<accession>A0A4W5P7Q1</accession>
<dbReference type="Proteomes" id="UP000314982">
    <property type="component" value="Unassembled WGS sequence"/>
</dbReference>
<keyword evidence="2" id="KW-1185">Reference proteome</keyword>
<organism evidence="1 2">
    <name type="scientific">Hucho hucho</name>
    <name type="common">huchen</name>
    <dbReference type="NCBI Taxonomy" id="62062"/>
    <lineage>
        <taxon>Eukaryota</taxon>
        <taxon>Metazoa</taxon>
        <taxon>Chordata</taxon>
        <taxon>Craniata</taxon>
        <taxon>Vertebrata</taxon>
        <taxon>Euteleostomi</taxon>
        <taxon>Actinopterygii</taxon>
        <taxon>Neopterygii</taxon>
        <taxon>Teleostei</taxon>
        <taxon>Protacanthopterygii</taxon>
        <taxon>Salmoniformes</taxon>
        <taxon>Salmonidae</taxon>
        <taxon>Salmoninae</taxon>
        <taxon>Hucho</taxon>
    </lineage>
</organism>